<dbReference type="Pfam" id="PF12679">
    <property type="entry name" value="ABC2_membrane_2"/>
    <property type="match status" value="1"/>
</dbReference>
<feature type="transmembrane region" description="Helical" evidence="6">
    <location>
        <begin position="52"/>
        <end position="72"/>
    </location>
</feature>
<proteinExistence type="predicted"/>
<sequence>MTKIIAIAQKELMSYFRSPIAYILLVMMMTVFNIFFFIIIDQNQEASLRDIFKVMEFMFVFLIPLLTMKVFAEEKFTGTMEFLLTTPTQYSTIVLGKYLGSLIFFTLIVFLTGSYYFIIEIFGTPDRMAVFSGYAGIWLEGALFLAIGLLASSWTRHQIIAAISSYLILFMLYFAFSFIAYTDGIFEGVVRYISTMSHMENFISGILMSVDVIYYLSGTIFCLFIAIFCIKPEKQLLDFLKIVLAVILLCVVSYFSAQDTRRLDLTKSKHHTLSERTQHVLKNLKQDVKLTTFYNGLAPKYLEDLLKEYQRLSDGRIATEIIDPVVNIGYAAQFGKVINSGENKVIVQAGQKRKDIDFTENPLSEEKLTNEILRTTQGERTIYFLTGHGEYTIDEGKKDKGLATFKKLLAENNIISKSLMLGTQSEIPEDCDVLVIAGAQNHLLPKEVEVIKKYLARGGDALFLVEHVIVTTPDKPLTKEEENKNPSLNVILSDWGVKVANDVVVDLSSHASGDVGSPATRNYMAHKAIMQNLDYTFYVRPRSISLMPNRSPKLKIVPFVLTASEKDSWGETDRTLAVKFNEGVDRAGPVPIAFVIWEPQDVENDKPSDTRLMVFTDADFISNAYIGHYSNAEMGLNVINWLSELDYEVFINKKDVSIERLDLTSRQKKQVLWFLIAMPILIVLVGFGVNYRR</sequence>
<dbReference type="Pfam" id="PF23357">
    <property type="entry name" value="DUF7088"/>
    <property type="match status" value="1"/>
</dbReference>
<feature type="transmembrane region" description="Helical" evidence="6">
    <location>
        <begin position="20"/>
        <end position="40"/>
    </location>
</feature>
<dbReference type="PANTHER" id="PTHR30294:SF29">
    <property type="entry name" value="MULTIDRUG ABC TRANSPORTER PERMEASE YBHS-RELATED"/>
    <property type="match status" value="1"/>
</dbReference>
<feature type="domain" description="ABC-type uncharacterised transport system" evidence="7">
    <location>
        <begin position="380"/>
        <end position="625"/>
    </location>
</feature>
<feature type="transmembrane region" description="Helical" evidence="6">
    <location>
        <begin position="202"/>
        <end position="227"/>
    </location>
</feature>
<keyword evidence="5 6" id="KW-0472">Membrane</keyword>
<accession>A0A3B1DX18</accession>
<evidence type="ECO:0000259" key="8">
    <source>
        <dbReference type="Pfam" id="PF23357"/>
    </source>
</evidence>
<evidence type="ECO:0000259" key="7">
    <source>
        <dbReference type="Pfam" id="PF09822"/>
    </source>
</evidence>
<dbReference type="InterPro" id="IPR019196">
    <property type="entry name" value="ABC_transp_unknown"/>
</dbReference>
<feature type="transmembrane region" description="Helical" evidence="6">
    <location>
        <begin position="239"/>
        <end position="257"/>
    </location>
</feature>
<evidence type="ECO:0000256" key="6">
    <source>
        <dbReference type="SAM" id="Phobius"/>
    </source>
</evidence>
<evidence type="ECO:0000313" key="9">
    <source>
        <dbReference type="EMBL" id="VAX36765.1"/>
    </source>
</evidence>
<dbReference type="AlphaFoldDB" id="A0A3B1DX18"/>
<dbReference type="Pfam" id="PF09822">
    <property type="entry name" value="ABC_transp_aux"/>
    <property type="match status" value="1"/>
</dbReference>
<evidence type="ECO:0000256" key="3">
    <source>
        <dbReference type="ARBA" id="ARBA00022692"/>
    </source>
</evidence>
<dbReference type="PANTHER" id="PTHR30294">
    <property type="entry name" value="MEMBRANE COMPONENT OF ABC TRANSPORTER YHHJ-RELATED"/>
    <property type="match status" value="1"/>
</dbReference>
<feature type="transmembrane region" description="Helical" evidence="6">
    <location>
        <begin position="159"/>
        <end position="182"/>
    </location>
</feature>
<evidence type="ECO:0000256" key="1">
    <source>
        <dbReference type="ARBA" id="ARBA00004651"/>
    </source>
</evidence>
<dbReference type="InterPro" id="IPR055396">
    <property type="entry name" value="DUF7088"/>
</dbReference>
<evidence type="ECO:0000256" key="2">
    <source>
        <dbReference type="ARBA" id="ARBA00022475"/>
    </source>
</evidence>
<comment type="subcellular location">
    <subcellularLocation>
        <location evidence="1">Cell membrane</location>
        <topology evidence="1">Multi-pass membrane protein</topology>
    </subcellularLocation>
</comment>
<evidence type="ECO:0000256" key="5">
    <source>
        <dbReference type="ARBA" id="ARBA00023136"/>
    </source>
</evidence>
<dbReference type="GO" id="GO:0140359">
    <property type="term" value="F:ABC-type transporter activity"/>
    <property type="evidence" value="ECO:0007669"/>
    <property type="project" value="InterPro"/>
</dbReference>
<dbReference type="InterPro" id="IPR051449">
    <property type="entry name" value="ABC-2_transporter_component"/>
</dbReference>
<evidence type="ECO:0000256" key="4">
    <source>
        <dbReference type="ARBA" id="ARBA00022989"/>
    </source>
</evidence>
<protein>
    <submittedName>
        <fullName evidence="9">Gliding motility-associated ABC transporter permease protein GldF</fullName>
    </submittedName>
</protein>
<dbReference type="EMBL" id="UOGJ01000110">
    <property type="protein sequence ID" value="VAX36765.1"/>
    <property type="molecule type" value="Genomic_DNA"/>
</dbReference>
<gene>
    <name evidence="9" type="ORF">MNBD_UNCLBAC01-1276</name>
</gene>
<keyword evidence="4 6" id="KW-1133">Transmembrane helix</keyword>
<feature type="transmembrane region" description="Helical" evidence="6">
    <location>
        <begin position="131"/>
        <end position="152"/>
    </location>
</feature>
<feature type="domain" description="DUF7088" evidence="8">
    <location>
        <begin position="268"/>
        <end position="328"/>
    </location>
</feature>
<organism evidence="9">
    <name type="scientific">hydrothermal vent metagenome</name>
    <dbReference type="NCBI Taxonomy" id="652676"/>
    <lineage>
        <taxon>unclassified sequences</taxon>
        <taxon>metagenomes</taxon>
        <taxon>ecological metagenomes</taxon>
    </lineage>
</organism>
<reference evidence="9" key="1">
    <citation type="submission" date="2018-06" db="EMBL/GenBank/DDBJ databases">
        <authorList>
            <person name="Zhirakovskaya E."/>
        </authorList>
    </citation>
    <scope>NUCLEOTIDE SEQUENCE</scope>
</reference>
<name>A0A3B1DX18_9ZZZZ</name>
<keyword evidence="2" id="KW-1003">Cell membrane</keyword>
<feature type="transmembrane region" description="Helical" evidence="6">
    <location>
        <begin position="98"/>
        <end position="119"/>
    </location>
</feature>
<dbReference type="GO" id="GO:0005886">
    <property type="term" value="C:plasma membrane"/>
    <property type="evidence" value="ECO:0007669"/>
    <property type="project" value="UniProtKB-SubCell"/>
</dbReference>
<feature type="transmembrane region" description="Helical" evidence="6">
    <location>
        <begin position="671"/>
        <end position="691"/>
    </location>
</feature>
<keyword evidence="3 6" id="KW-0812">Transmembrane</keyword>